<accession>A0AAV0LJF8</accession>
<evidence type="ECO:0000259" key="7">
    <source>
        <dbReference type="PROSITE" id="PS51032"/>
    </source>
</evidence>
<dbReference type="InterPro" id="IPR036955">
    <property type="entry name" value="AP2/ERF_dom_sf"/>
</dbReference>
<reference evidence="8" key="1">
    <citation type="submission" date="2022-08" db="EMBL/GenBank/DDBJ databases">
        <authorList>
            <person name="Gutierrez-Valencia J."/>
        </authorList>
    </citation>
    <scope>NUCLEOTIDE SEQUENCE</scope>
</reference>
<evidence type="ECO:0000313" key="8">
    <source>
        <dbReference type="EMBL" id="CAI0434406.1"/>
    </source>
</evidence>
<dbReference type="EMBL" id="CAMGYJ010000006">
    <property type="protein sequence ID" value="CAI0434406.1"/>
    <property type="molecule type" value="Genomic_DNA"/>
</dbReference>
<dbReference type="PRINTS" id="PR00367">
    <property type="entry name" value="ETHRSPELEMNT"/>
</dbReference>
<dbReference type="PANTHER" id="PTHR31190">
    <property type="entry name" value="DNA-BINDING DOMAIN"/>
    <property type="match status" value="1"/>
</dbReference>
<keyword evidence="4" id="KW-0804">Transcription</keyword>
<comment type="similarity">
    <text evidence="6">Belongs to the AP2/ERF transcription factor family. ERF subfamily.</text>
</comment>
<feature type="domain" description="AP2/ERF" evidence="7">
    <location>
        <begin position="18"/>
        <end position="76"/>
    </location>
</feature>
<dbReference type="GO" id="GO:0005634">
    <property type="term" value="C:nucleus"/>
    <property type="evidence" value="ECO:0007669"/>
    <property type="project" value="UniProtKB-SubCell"/>
</dbReference>
<dbReference type="InterPro" id="IPR001471">
    <property type="entry name" value="AP2/ERF_dom"/>
</dbReference>
<dbReference type="PANTHER" id="PTHR31190:SF72">
    <property type="entry name" value="AP2 DOMAIN CONTAINING PROTEIN, EXPRESSED"/>
    <property type="match status" value="1"/>
</dbReference>
<evidence type="ECO:0000256" key="4">
    <source>
        <dbReference type="ARBA" id="ARBA00023163"/>
    </source>
</evidence>
<protein>
    <recommendedName>
        <fullName evidence="7">AP2/ERF domain-containing protein</fullName>
    </recommendedName>
</protein>
<evidence type="ECO:0000256" key="5">
    <source>
        <dbReference type="ARBA" id="ARBA00023242"/>
    </source>
</evidence>
<evidence type="ECO:0000256" key="6">
    <source>
        <dbReference type="ARBA" id="ARBA00024343"/>
    </source>
</evidence>
<dbReference type="GO" id="GO:0009873">
    <property type="term" value="P:ethylene-activated signaling pathway"/>
    <property type="evidence" value="ECO:0007669"/>
    <property type="project" value="InterPro"/>
</dbReference>
<evidence type="ECO:0000256" key="1">
    <source>
        <dbReference type="ARBA" id="ARBA00004123"/>
    </source>
</evidence>
<evidence type="ECO:0000256" key="3">
    <source>
        <dbReference type="ARBA" id="ARBA00023125"/>
    </source>
</evidence>
<organism evidence="8 9">
    <name type="scientific">Linum tenue</name>
    <dbReference type="NCBI Taxonomy" id="586396"/>
    <lineage>
        <taxon>Eukaryota</taxon>
        <taxon>Viridiplantae</taxon>
        <taxon>Streptophyta</taxon>
        <taxon>Embryophyta</taxon>
        <taxon>Tracheophyta</taxon>
        <taxon>Spermatophyta</taxon>
        <taxon>Magnoliopsida</taxon>
        <taxon>eudicotyledons</taxon>
        <taxon>Gunneridae</taxon>
        <taxon>Pentapetalae</taxon>
        <taxon>rosids</taxon>
        <taxon>fabids</taxon>
        <taxon>Malpighiales</taxon>
        <taxon>Linaceae</taxon>
        <taxon>Linum</taxon>
    </lineage>
</organism>
<dbReference type="AlphaFoldDB" id="A0AAV0LJF8"/>
<comment type="subcellular location">
    <subcellularLocation>
        <location evidence="1">Nucleus</location>
    </subcellularLocation>
</comment>
<comment type="caution">
    <text evidence="8">The sequence shown here is derived from an EMBL/GenBank/DDBJ whole genome shotgun (WGS) entry which is preliminary data.</text>
</comment>
<dbReference type="Gene3D" id="3.30.730.10">
    <property type="entry name" value="AP2/ERF domain"/>
    <property type="match status" value="1"/>
</dbReference>
<dbReference type="FunFam" id="3.30.730.10:FF:000001">
    <property type="entry name" value="Ethylene-responsive transcription factor 2"/>
    <property type="match status" value="1"/>
</dbReference>
<dbReference type="SUPFAM" id="SSF54171">
    <property type="entry name" value="DNA-binding domain"/>
    <property type="match status" value="1"/>
</dbReference>
<dbReference type="Pfam" id="PF00847">
    <property type="entry name" value="AP2"/>
    <property type="match status" value="1"/>
</dbReference>
<evidence type="ECO:0000256" key="2">
    <source>
        <dbReference type="ARBA" id="ARBA00023015"/>
    </source>
</evidence>
<gene>
    <name evidence="8" type="ORF">LITE_LOCUS24261</name>
</gene>
<keyword evidence="2" id="KW-0805">Transcription regulation</keyword>
<dbReference type="Proteomes" id="UP001154282">
    <property type="component" value="Unassembled WGS sequence"/>
</dbReference>
<sequence>MSSKKAGGGGGGSKAAAAYRGVRRRPWGKYAAEIRDSTRHGVRVWLGTFETAEAAAMAYDQAALSLQGAKAVLNFPVDEVSRSLREIGSGGSIFEEYSSPAQALKRSHYIKRKALGRSKRETGRRKKEEVVEFEDLGAAFLEQLLCESSSGGVAAAD</sequence>
<name>A0AAV0LJF8_9ROSI</name>
<dbReference type="SMART" id="SM00380">
    <property type="entry name" value="AP2"/>
    <property type="match status" value="1"/>
</dbReference>
<keyword evidence="9" id="KW-1185">Reference proteome</keyword>
<dbReference type="GO" id="GO:0003700">
    <property type="term" value="F:DNA-binding transcription factor activity"/>
    <property type="evidence" value="ECO:0007669"/>
    <property type="project" value="InterPro"/>
</dbReference>
<evidence type="ECO:0000313" key="9">
    <source>
        <dbReference type="Proteomes" id="UP001154282"/>
    </source>
</evidence>
<dbReference type="CDD" id="cd00018">
    <property type="entry name" value="AP2"/>
    <property type="match status" value="1"/>
</dbReference>
<dbReference type="InterPro" id="IPR044808">
    <property type="entry name" value="ERF_plant"/>
</dbReference>
<dbReference type="PROSITE" id="PS51032">
    <property type="entry name" value="AP2_ERF"/>
    <property type="match status" value="1"/>
</dbReference>
<keyword evidence="5" id="KW-0539">Nucleus</keyword>
<proteinExistence type="inferred from homology"/>
<dbReference type="InterPro" id="IPR016177">
    <property type="entry name" value="DNA-bd_dom_sf"/>
</dbReference>
<dbReference type="GO" id="GO:0003677">
    <property type="term" value="F:DNA binding"/>
    <property type="evidence" value="ECO:0007669"/>
    <property type="project" value="UniProtKB-KW"/>
</dbReference>
<keyword evidence="3" id="KW-0238">DNA-binding</keyword>